<sequence>MKKLTLAALLLITALCALTACSTLDWPFANSRTISIQADTDANQNSATAIDIVLVYDQAALSQLPQTGPEWFTKKAALTAGLGDAMKVVSLQIPPAKLIDDVPLPKHAKKAVAVYCYTNYLSIGGQAMGDLTNFKKVRIKLQEQTVGYEAY</sequence>
<protein>
    <recommendedName>
        <fullName evidence="4">Type VI secretion system lipoprotein TssJ</fullName>
    </recommendedName>
</protein>
<proteinExistence type="predicted"/>
<dbReference type="EMBL" id="QPGB01000001">
    <property type="protein sequence ID" value="RCS59522.1"/>
    <property type="molecule type" value="Genomic_DNA"/>
</dbReference>
<gene>
    <name evidence="2" type="ORF">DU000_02000</name>
</gene>
<name>A0A368L7I9_9BURK</name>
<keyword evidence="1" id="KW-0732">Signal</keyword>
<dbReference type="RefSeq" id="WP_114401672.1">
    <property type="nucleotide sequence ID" value="NZ_QPGB01000001.1"/>
</dbReference>
<evidence type="ECO:0008006" key="4">
    <source>
        <dbReference type="Google" id="ProtNLM"/>
    </source>
</evidence>
<feature type="chain" id="PRO_5016984125" description="Type VI secretion system lipoprotein TssJ" evidence="1">
    <location>
        <begin position="20"/>
        <end position="151"/>
    </location>
</feature>
<dbReference type="AlphaFoldDB" id="A0A368L7I9"/>
<evidence type="ECO:0000313" key="3">
    <source>
        <dbReference type="Proteomes" id="UP000252357"/>
    </source>
</evidence>
<reference evidence="2 3" key="1">
    <citation type="journal article" date="2018" name="Int. J. Syst. Evol. Microbiol.">
        <title>Parvibium lacunae gen. nov., sp. nov., a new member of the family Alcaligenaceae isolated from a freshwater pond.</title>
        <authorList>
            <person name="Chen W.M."/>
            <person name="Xie P.B."/>
            <person name="Hsu M.Y."/>
            <person name="Sheu S.Y."/>
        </authorList>
    </citation>
    <scope>NUCLEOTIDE SEQUENCE [LARGE SCALE GENOMIC DNA]</scope>
    <source>
        <strain evidence="2 3">KMB9</strain>
    </source>
</reference>
<dbReference type="OrthoDB" id="9129665at2"/>
<comment type="caution">
    <text evidence="2">The sequence shown here is derived from an EMBL/GenBank/DDBJ whole genome shotgun (WGS) entry which is preliminary data.</text>
</comment>
<dbReference type="PROSITE" id="PS51257">
    <property type="entry name" value="PROKAR_LIPOPROTEIN"/>
    <property type="match status" value="1"/>
</dbReference>
<organism evidence="2 3">
    <name type="scientific">Parvibium lacunae</name>
    <dbReference type="NCBI Taxonomy" id="1888893"/>
    <lineage>
        <taxon>Bacteria</taxon>
        <taxon>Pseudomonadati</taxon>
        <taxon>Pseudomonadota</taxon>
        <taxon>Betaproteobacteria</taxon>
        <taxon>Burkholderiales</taxon>
        <taxon>Alcaligenaceae</taxon>
        <taxon>Parvibium</taxon>
    </lineage>
</organism>
<keyword evidence="3" id="KW-1185">Reference proteome</keyword>
<feature type="signal peptide" evidence="1">
    <location>
        <begin position="1"/>
        <end position="19"/>
    </location>
</feature>
<accession>A0A368L7I9</accession>
<evidence type="ECO:0000313" key="2">
    <source>
        <dbReference type="EMBL" id="RCS59522.1"/>
    </source>
</evidence>
<dbReference type="Proteomes" id="UP000252357">
    <property type="component" value="Unassembled WGS sequence"/>
</dbReference>
<evidence type="ECO:0000256" key="1">
    <source>
        <dbReference type="SAM" id="SignalP"/>
    </source>
</evidence>